<gene>
    <name evidence="2" type="ORF">QBC40DRAFT_296731</name>
</gene>
<dbReference type="EMBL" id="MU863921">
    <property type="protein sequence ID" value="KAK4200278.1"/>
    <property type="molecule type" value="Genomic_DNA"/>
</dbReference>
<accession>A0AAN6XHH0</accession>
<name>A0AAN6XHH0_9PEZI</name>
<keyword evidence="3" id="KW-1185">Reference proteome</keyword>
<evidence type="ECO:0000313" key="2">
    <source>
        <dbReference type="EMBL" id="KAK4200278.1"/>
    </source>
</evidence>
<dbReference type="AlphaFoldDB" id="A0AAN6XHH0"/>
<protein>
    <submittedName>
        <fullName evidence="2">Uncharacterized protein</fullName>
    </submittedName>
</protein>
<sequence length="375" mass="42678">MTNKRRFRIVCETTPINIGGLIQRQPESQLHASQEPIPRSLWQVGYAMALRIWSVQTPEWKVYPLQAPIYPLMLSFTPGTGNFRANRFLEAPGETIWYTPEQGQEKEILVFSITLFLSEYRVVDTNVPTPEDRTAASQATITLARSIAEPRQEIIKTKDKIHQTHVSPRGVPWNEVLIYDGDNSKVVTYRTIQRRAKVSIDRTEIDYFTHAGFLLDNVEQLCEENDLDANTIQVTLAALGPTDRRRPAAEWVRHILRKIDHLDDVVDNAIAAADNLPSSEKLACLKREARHPELEKVYMKEGECLNFDVGTIKSLSPQDGCVQRKGDLLEIDENDSAAGESSNRHLLKQEEESEEPDSSWARVPVEQIGYLVTYR</sequence>
<reference evidence="2" key="1">
    <citation type="journal article" date="2023" name="Mol. Phylogenet. Evol.">
        <title>Genome-scale phylogeny and comparative genomics of the fungal order Sordariales.</title>
        <authorList>
            <person name="Hensen N."/>
            <person name="Bonometti L."/>
            <person name="Westerberg I."/>
            <person name="Brannstrom I.O."/>
            <person name="Guillou S."/>
            <person name="Cros-Aarteil S."/>
            <person name="Calhoun S."/>
            <person name="Haridas S."/>
            <person name="Kuo A."/>
            <person name="Mondo S."/>
            <person name="Pangilinan J."/>
            <person name="Riley R."/>
            <person name="LaButti K."/>
            <person name="Andreopoulos B."/>
            <person name="Lipzen A."/>
            <person name="Chen C."/>
            <person name="Yan M."/>
            <person name="Daum C."/>
            <person name="Ng V."/>
            <person name="Clum A."/>
            <person name="Steindorff A."/>
            <person name="Ohm R.A."/>
            <person name="Martin F."/>
            <person name="Silar P."/>
            <person name="Natvig D.O."/>
            <person name="Lalanne C."/>
            <person name="Gautier V."/>
            <person name="Ament-Velasquez S.L."/>
            <person name="Kruys A."/>
            <person name="Hutchinson M.I."/>
            <person name="Powell A.J."/>
            <person name="Barry K."/>
            <person name="Miller A.N."/>
            <person name="Grigoriev I.V."/>
            <person name="Debuchy R."/>
            <person name="Gladieux P."/>
            <person name="Hiltunen Thoren M."/>
            <person name="Johannesson H."/>
        </authorList>
    </citation>
    <scope>NUCLEOTIDE SEQUENCE</scope>
    <source>
        <strain evidence="2">CBS 315.58</strain>
    </source>
</reference>
<proteinExistence type="predicted"/>
<reference evidence="2" key="2">
    <citation type="submission" date="2023-05" db="EMBL/GenBank/DDBJ databases">
        <authorList>
            <consortium name="Lawrence Berkeley National Laboratory"/>
            <person name="Steindorff A."/>
            <person name="Hensen N."/>
            <person name="Bonometti L."/>
            <person name="Westerberg I."/>
            <person name="Brannstrom I.O."/>
            <person name="Guillou S."/>
            <person name="Cros-Aarteil S."/>
            <person name="Calhoun S."/>
            <person name="Haridas S."/>
            <person name="Kuo A."/>
            <person name="Mondo S."/>
            <person name="Pangilinan J."/>
            <person name="Riley R."/>
            <person name="Labutti K."/>
            <person name="Andreopoulos B."/>
            <person name="Lipzen A."/>
            <person name="Chen C."/>
            <person name="Yanf M."/>
            <person name="Daum C."/>
            <person name="Ng V."/>
            <person name="Clum A."/>
            <person name="Ohm R."/>
            <person name="Martin F."/>
            <person name="Silar P."/>
            <person name="Natvig D."/>
            <person name="Lalanne C."/>
            <person name="Gautier V."/>
            <person name="Ament-Velasquez S.L."/>
            <person name="Kruys A."/>
            <person name="Hutchinson M.I."/>
            <person name="Powell A.J."/>
            <person name="Barry K."/>
            <person name="Miller A.N."/>
            <person name="Grigoriev I.V."/>
            <person name="Debuchy R."/>
            <person name="Gladieux P."/>
            <person name="Thoren M.H."/>
            <person name="Johannesson H."/>
        </authorList>
    </citation>
    <scope>NUCLEOTIDE SEQUENCE</scope>
    <source>
        <strain evidence="2">CBS 315.58</strain>
    </source>
</reference>
<evidence type="ECO:0000313" key="3">
    <source>
        <dbReference type="Proteomes" id="UP001303160"/>
    </source>
</evidence>
<comment type="caution">
    <text evidence="2">The sequence shown here is derived from an EMBL/GenBank/DDBJ whole genome shotgun (WGS) entry which is preliminary data.</text>
</comment>
<dbReference type="Proteomes" id="UP001303160">
    <property type="component" value="Unassembled WGS sequence"/>
</dbReference>
<evidence type="ECO:0000256" key="1">
    <source>
        <dbReference type="SAM" id="MobiDB-lite"/>
    </source>
</evidence>
<organism evidence="2 3">
    <name type="scientific">Triangularia verruculosa</name>
    <dbReference type="NCBI Taxonomy" id="2587418"/>
    <lineage>
        <taxon>Eukaryota</taxon>
        <taxon>Fungi</taxon>
        <taxon>Dikarya</taxon>
        <taxon>Ascomycota</taxon>
        <taxon>Pezizomycotina</taxon>
        <taxon>Sordariomycetes</taxon>
        <taxon>Sordariomycetidae</taxon>
        <taxon>Sordariales</taxon>
        <taxon>Podosporaceae</taxon>
        <taxon>Triangularia</taxon>
    </lineage>
</organism>
<feature type="region of interest" description="Disordered" evidence="1">
    <location>
        <begin position="333"/>
        <end position="361"/>
    </location>
</feature>